<dbReference type="InterPro" id="IPR005351">
    <property type="entry name" value="ASTER"/>
</dbReference>
<protein>
    <recommendedName>
        <fullName evidence="9">Protein Asterix</fullName>
    </recommendedName>
</protein>
<evidence type="ECO:0000313" key="8">
    <source>
        <dbReference type="Proteomes" id="UP000695562"/>
    </source>
</evidence>
<evidence type="ECO:0000256" key="6">
    <source>
        <dbReference type="SAM" id="Phobius"/>
    </source>
</evidence>
<evidence type="ECO:0000256" key="2">
    <source>
        <dbReference type="ARBA" id="ARBA00009066"/>
    </source>
</evidence>
<feature type="transmembrane region" description="Helical" evidence="6">
    <location>
        <begin position="78"/>
        <end position="96"/>
    </location>
</feature>
<comment type="similarity">
    <text evidence="2">Belongs to the Asterix family.</text>
</comment>
<evidence type="ECO:0000256" key="5">
    <source>
        <dbReference type="ARBA" id="ARBA00023136"/>
    </source>
</evidence>
<evidence type="ECO:0000256" key="1">
    <source>
        <dbReference type="ARBA" id="ARBA00004370"/>
    </source>
</evidence>
<keyword evidence="4 6" id="KW-1133">Transmembrane helix</keyword>
<dbReference type="GO" id="GO:0044183">
    <property type="term" value="F:protein folding chaperone"/>
    <property type="evidence" value="ECO:0007669"/>
    <property type="project" value="InterPro"/>
</dbReference>
<dbReference type="EMBL" id="AJWJ01000055">
    <property type="protein sequence ID" value="KAF2076602.1"/>
    <property type="molecule type" value="Genomic_DNA"/>
</dbReference>
<keyword evidence="8" id="KW-1185">Reference proteome</keyword>
<reference evidence="7" key="1">
    <citation type="submission" date="2020-01" db="EMBL/GenBank/DDBJ databases">
        <title>Development of genomics and gene disruption for Polysphondylium violaceum indicates a role for the polyketide synthase stlB in stalk morphogenesis.</title>
        <authorList>
            <person name="Narita B."/>
            <person name="Kawabe Y."/>
            <person name="Kin K."/>
            <person name="Saito T."/>
            <person name="Gibbs R."/>
            <person name="Kuspa A."/>
            <person name="Muzny D."/>
            <person name="Queller D."/>
            <person name="Richards S."/>
            <person name="Strassman J."/>
            <person name="Sucgang R."/>
            <person name="Worley K."/>
            <person name="Schaap P."/>
        </authorList>
    </citation>
    <scope>NUCLEOTIDE SEQUENCE</scope>
    <source>
        <strain evidence="7">QSvi11</strain>
    </source>
</reference>
<feature type="transmembrane region" description="Helical" evidence="6">
    <location>
        <begin position="33"/>
        <end position="66"/>
    </location>
</feature>
<dbReference type="GO" id="GO:0045048">
    <property type="term" value="P:protein insertion into ER membrane"/>
    <property type="evidence" value="ECO:0007669"/>
    <property type="project" value="InterPro"/>
</dbReference>
<dbReference type="AlphaFoldDB" id="A0A8J4Q1W3"/>
<dbReference type="GO" id="GO:0005789">
    <property type="term" value="C:endoplasmic reticulum membrane"/>
    <property type="evidence" value="ECO:0007669"/>
    <property type="project" value="InterPro"/>
</dbReference>
<keyword evidence="3 6" id="KW-0812">Transmembrane</keyword>
<comment type="caution">
    <text evidence="7">The sequence shown here is derived from an EMBL/GenBank/DDBJ whole genome shotgun (WGS) entry which is preliminary data.</text>
</comment>
<keyword evidence="5 6" id="KW-0472">Membrane</keyword>
<evidence type="ECO:0000256" key="3">
    <source>
        <dbReference type="ARBA" id="ARBA00022692"/>
    </source>
</evidence>
<proteinExistence type="inferred from homology"/>
<sequence>MSLSKKESAIVHGFEMRPTKSGDGAENPGDIEYWSLLCFAFAFIGIIVKYKICLWISVVCCVAYLANMKAKDAGLRQIVSSVSLSLMGLVMAYFGPNSHMFI</sequence>
<evidence type="ECO:0000256" key="4">
    <source>
        <dbReference type="ARBA" id="ARBA00022989"/>
    </source>
</evidence>
<dbReference type="OrthoDB" id="284718at2759"/>
<comment type="subcellular location">
    <subcellularLocation>
        <location evidence="1">Membrane</location>
    </subcellularLocation>
</comment>
<evidence type="ECO:0000313" key="7">
    <source>
        <dbReference type="EMBL" id="KAF2076602.1"/>
    </source>
</evidence>
<dbReference type="Pfam" id="PF03669">
    <property type="entry name" value="ASTER"/>
    <property type="match status" value="1"/>
</dbReference>
<accession>A0A8J4Q1W3</accession>
<dbReference type="PANTHER" id="PTHR13193">
    <property type="entry name" value="CGI-140"/>
    <property type="match status" value="1"/>
</dbReference>
<dbReference type="PANTHER" id="PTHR13193:SF0">
    <property type="entry name" value="PAT COMPLEX SUBUNIT ASTERIX"/>
    <property type="match status" value="1"/>
</dbReference>
<evidence type="ECO:0008006" key="9">
    <source>
        <dbReference type="Google" id="ProtNLM"/>
    </source>
</evidence>
<organism evidence="7 8">
    <name type="scientific">Polysphondylium violaceum</name>
    <dbReference type="NCBI Taxonomy" id="133409"/>
    <lineage>
        <taxon>Eukaryota</taxon>
        <taxon>Amoebozoa</taxon>
        <taxon>Evosea</taxon>
        <taxon>Eumycetozoa</taxon>
        <taxon>Dictyostelia</taxon>
        <taxon>Dictyosteliales</taxon>
        <taxon>Dictyosteliaceae</taxon>
        <taxon>Polysphondylium</taxon>
    </lineage>
</organism>
<dbReference type="Proteomes" id="UP000695562">
    <property type="component" value="Unassembled WGS sequence"/>
</dbReference>
<name>A0A8J4Q1W3_9MYCE</name>
<gene>
    <name evidence="7" type="ORF">CYY_002088</name>
</gene>